<gene>
    <name evidence="1" type="ORF">J0895_22420</name>
</gene>
<accession>A0ABS3FXB7</accession>
<comment type="caution">
    <text evidence="1">The sequence shown here is derived from an EMBL/GenBank/DDBJ whole genome shotgun (WGS) entry which is preliminary data.</text>
</comment>
<reference evidence="1 2" key="1">
    <citation type="submission" date="2021-03" db="EMBL/GenBank/DDBJ databases">
        <title>Metabolic Capacity of the Antarctic Cyanobacterium Phormidium pseudopriestleyi that Sustains Oxygenic Photosynthesis in the Presence of Hydrogen Sulfide.</title>
        <authorList>
            <person name="Lumian J.E."/>
            <person name="Jungblut A.D."/>
            <person name="Dillon M.L."/>
            <person name="Hawes I."/>
            <person name="Doran P.T."/>
            <person name="Mackey T.J."/>
            <person name="Dick G.J."/>
            <person name="Grettenberger C.L."/>
            <person name="Sumner D.Y."/>
        </authorList>
    </citation>
    <scope>NUCLEOTIDE SEQUENCE [LARGE SCALE GENOMIC DNA]</scope>
    <source>
        <strain evidence="1 2">FRX01</strain>
    </source>
</reference>
<sequence>MGVRRFFGVENQETLEALLAKSADSQEEVTNQLGVQVRKAVDVLVQKLDQIRLVKVGFRFDAALLGLCPCRPTLESRFFL</sequence>
<proteinExistence type="predicted"/>
<organism evidence="1 2">
    <name type="scientific">Phormidium pseudopriestleyi FRX01</name>
    <dbReference type="NCBI Taxonomy" id="1759528"/>
    <lineage>
        <taxon>Bacteria</taxon>
        <taxon>Bacillati</taxon>
        <taxon>Cyanobacteriota</taxon>
        <taxon>Cyanophyceae</taxon>
        <taxon>Oscillatoriophycideae</taxon>
        <taxon>Oscillatoriales</taxon>
        <taxon>Oscillatoriaceae</taxon>
        <taxon>Phormidium</taxon>
    </lineage>
</organism>
<dbReference type="RefSeq" id="WP_207090215.1">
    <property type="nucleotide sequence ID" value="NZ_JAFLQW010000586.1"/>
</dbReference>
<protein>
    <submittedName>
        <fullName evidence="1">Uncharacterized protein</fullName>
    </submittedName>
</protein>
<evidence type="ECO:0000313" key="2">
    <source>
        <dbReference type="Proteomes" id="UP000664844"/>
    </source>
</evidence>
<keyword evidence="2" id="KW-1185">Reference proteome</keyword>
<dbReference type="Proteomes" id="UP000664844">
    <property type="component" value="Unassembled WGS sequence"/>
</dbReference>
<evidence type="ECO:0000313" key="1">
    <source>
        <dbReference type="EMBL" id="MBO0351785.1"/>
    </source>
</evidence>
<dbReference type="EMBL" id="JAFLQW010000586">
    <property type="protein sequence ID" value="MBO0351785.1"/>
    <property type="molecule type" value="Genomic_DNA"/>
</dbReference>
<name>A0ABS3FXB7_9CYAN</name>